<dbReference type="PRINTS" id="PR00032">
    <property type="entry name" value="HTHARAC"/>
</dbReference>
<dbReference type="SUPFAM" id="SSF46689">
    <property type="entry name" value="Homeodomain-like"/>
    <property type="match status" value="2"/>
</dbReference>
<protein>
    <submittedName>
        <fullName evidence="5">AraC-like DNA-binding protein</fullName>
    </submittedName>
</protein>
<dbReference type="PANTHER" id="PTHR46796:SF6">
    <property type="entry name" value="ARAC SUBFAMILY"/>
    <property type="match status" value="1"/>
</dbReference>
<keyword evidence="2 5" id="KW-0238">DNA-binding</keyword>
<reference evidence="5 6" key="1">
    <citation type="submission" date="2020-08" db="EMBL/GenBank/DDBJ databases">
        <title>Genomic Encyclopedia of Type Strains, Phase IV (KMG-IV): sequencing the most valuable type-strain genomes for metagenomic binning, comparative biology and taxonomic classification.</title>
        <authorList>
            <person name="Goeker M."/>
        </authorList>
    </citation>
    <scope>NUCLEOTIDE SEQUENCE [LARGE SCALE GENOMIC DNA]</scope>
    <source>
        <strain evidence="5 6">DSM 2163</strain>
    </source>
</reference>
<dbReference type="InterPro" id="IPR018062">
    <property type="entry name" value="HTH_AraC-typ_CS"/>
</dbReference>
<organism evidence="5 6">
    <name type="scientific">Methylorubrum rhodinum</name>
    <dbReference type="NCBI Taxonomy" id="29428"/>
    <lineage>
        <taxon>Bacteria</taxon>
        <taxon>Pseudomonadati</taxon>
        <taxon>Pseudomonadota</taxon>
        <taxon>Alphaproteobacteria</taxon>
        <taxon>Hyphomicrobiales</taxon>
        <taxon>Methylobacteriaceae</taxon>
        <taxon>Methylorubrum</taxon>
    </lineage>
</organism>
<dbReference type="GO" id="GO:0043565">
    <property type="term" value="F:sequence-specific DNA binding"/>
    <property type="evidence" value="ECO:0007669"/>
    <property type="project" value="InterPro"/>
</dbReference>
<proteinExistence type="predicted"/>
<keyword evidence="1" id="KW-0805">Transcription regulation</keyword>
<dbReference type="PANTHER" id="PTHR46796">
    <property type="entry name" value="HTH-TYPE TRANSCRIPTIONAL ACTIVATOR RHAS-RELATED"/>
    <property type="match status" value="1"/>
</dbReference>
<evidence type="ECO:0000313" key="6">
    <source>
        <dbReference type="Proteomes" id="UP000583454"/>
    </source>
</evidence>
<dbReference type="EMBL" id="JACHOP010000008">
    <property type="protein sequence ID" value="MBB5757595.1"/>
    <property type="molecule type" value="Genomic_DNA"/>
</dbReference>
<dbReference type="InterPro" id="IPR020449">
    <property type="entry name" value="Tscrpt_reg_AraC-type_HTH"/>
</dbReference>
<feature type="domain" description="HTH araC/xylS-type" evidence="4">
    <location>
        <begin position="182"/>
        <end position="281"/>
    </location>
</feature>
<dbReference type="Gene3D" id="1.10.10.60">
    <property type="entry name" value="Homeodomain-like"/>
    <property type="match status" value="1"/>
</dbReference>
<dbReference type="InterPro" id="IPR018060">
    <property type="entry name" value="HTH_AraC"/>
</dbReference>
<dbReference type="InterPro" id="IPR009057">
    <property type="entry name" value="Homeodomain-like_sf"/>
</dbReference>
<keyword evidence="6" id="KW-1185">Reference proteome</keyword>
<dbReference type="PROSITE" id="PS00041">
    <property type="entry name" value="HTH_ARAC_FAMILY_1"/>
    <property type="match status" value="1"/>
</dbReference>
<evidence type="ECO:0000256" key="1">
    <source>
        <dbReference type="ARBA" id="ARBA00023015"/>
    </source>
</evidence>
<dbReference type="AlphaFoldDB" id="A0A840ZKH3"/>
<keyword evidence="3" id="KW-0804">Transcription</keyword>
<dbReference type="GO" id="GO:0003700">
    <property type="term" value="F:DNA-binding transcription factor activity"/>
    <property type="evidence" value="ECO:0007669"/>
    <property type="project" value="InterPro"/>
</dbReference>
<evidence type="ECO:0000313" key="5">
    <source>
        <dbReference type="EMBL" id="MBB5757595.1"/>
    </source>
</evidence>
<dbReference type="Pfam" id="PF12833">
    <property type="entry name" value="HTH_18"/>
    <property type="match status" value="1"/>
</dbReference>
<dbReference type="PROSITE" id="PS01124">
    <property type="entry name" value="HTH_ARAC_FAMILY_2"/>
    <property type="match status" value="1"/>
</dbReference>
<evidence type="ECO:0000259" key="4">
    <source>
        <dbReference type="PROSITE" id="PS01124"/>
    </source>
</evidence>
<sequence length="303" mass="32786">MTHDIAATDHNFSGRVVSTSLDRMVVRTMSASPQAVQRSRRRIRADGLDHVVLHLTSDPFDARTERGDPHVQAGSITVNVLSQPFVRSAAEERNSAIVSLSRDLVSTWLPEPEAYHGTVLTPQGGALLAAHMMSLVGNAHRIGPGQAEGLARATAQMLAASLAPTRVSLAEAARSREAAMLLRCKRFIERHLSAPDLSPDTICRRIGVSRSSLYRLFHDVGGVAQYIRARRLHATRAALAEAGGARRVFEIAYGYGFTDAAAFSRSFRKAYGMSPSDLAAATSAVVGTVETDLFSEWIRTLVP</sequence>
<evidence type="ECO:0000256" key="2">
    <source>
        <dbReference type="ARBA" id="ARBA00023125"/>
    </source>
</evidence>
<accession>A0A840ZKH3</accession>
<comment type="caution">
    <text evidence="5">The sequence shown here is derived from an EMBL/GenBank/DDBJ whole genome shotgun (WGS) entry which is preliminary data.</text>
</comment>
<dbReference type="SMART" id="SM00342">
    <property type="entry name" value="HTH_ARAC"/>
    <property type="match status" value="1"/>
</dbReference>
<gene>
    <name evidence="5" type="ORF">HNR00_002309</name>
</gene>
<dbReference type="RefSeq" id="WP_183569299.1">
    <property type="nucleotide sequence ID" value="NZ_JACHOP010000008.1"/>
</dbReference>
<evidence type="ECO:0000256" key="3">
    <source>
        <dbReference type="ARBA" id="ARBA00023163"/>
    </source>
</evidence>
<name>A0A840ZKH3_9HYPH</name>
<dbReference type="Proteomes" id="UP000583454">
    <property type="component" value="Unassembled WGS sequence"/>
</dbReference>
<dbReference type="InterPro" id="IPR050204">
    <property type="entry name" value="AraC_XylS_family_regulators"/>
</dbReference>